<protein>
    <submittedName>
        <fullName evidence="2">Uncharacterized protein</fullName>
    </submittedName>
</protein>
<feature type="compositionally biased region" description="Basic residues" evidence="1">
    <location>
        <begin position="18"/>
        <end position="46"/>
    </location>
</feature>
<evidence type="ECO:0000313" key="2">
    <source>
        <dbReference type="EMBL" id="RUA22376.1"/>
    </source>
</evidence>
<organism evidence="2">
    <name type="scientific">Billgrantia gudaonensis</name>
    <dbReference type="NCBI Taxonomy" id="376427"/>
    <lineage>
        <taxon>Bacteria</taxon>
        <taxon>Pseudomonadati</taxon>
        <taxon>Pseudomonadota</taxon>
        <taxon>Gammaproteobacteria</taxon>
        <taxon>Oceanospirillales</taxon>
        <taxon>Halomonadaceae</taxon>
        <taxon>Billgrantia</taxon>
    </lineage>
</organism>
<sequence>MKTHFPCFRAPTHQRAGQPRRQRSTRPAKCRGSRRCRRRFAPRPRLHPPPLPFPLWPPESGCQPGYRELNAPAVYLIPIAATADMWQLTHTGHEEVIITTR</sequence>
<proteinExistence type="predicted"/>
<dbReference type="AlphaFoldDB" id="A0A3S0R4Y0"/>
<feature type="compositionally biased region" description="Pro residues" evidence="1">
    <location>
        <begin position="47"/>
        <end position="57"/>
    </location>
</feature>
<gene>
    <name evidence="2" type="ORF">DSL92_06265</name>
</gene>
<dbReference type="EMBL" id="RXHI01000018">
    <property type="protein sequence ID" value="RUA22376.1"/>
    <property type="molecule type" value="Genomic_DNA"/>
</dbReference>
<reference evidence="2" key="1">
    <citation type="submission" date="2018-12" db="EMBL/GenBank/DDBJ databases">
        <authorList>
            <person name="Jadhav K."/>
            <person name="Kushwaha B."/>
            <person name="Jadhav I."/>
        </authorList>
    </citation>
    <scope>NUCLEOTIDE SEQUENCE [LARGE SCALE GENOMIC DNA]</scope>
    <source>
        <strain evidence="2">SBS 10</strain>
    </source>
</reference>
<comment type="caution">
    <text evidence="2">The sequence shown here is derived from an EMBL/GenBank/DDBJ whole genome shotgun (WGS) entry which is preliminary data.</text>
</comment>
<evidence type="ECO:0000256" key="1">
    <source>
        <dbReference type="SAM" id="MobiDB-lite"/>
    </source>
</evidence>
<name>A0A3S0R4Y0_9GAMM</name>
<feature type="region of interest" description="Disordered" evidence="1">
    <location>
        <begin position="1"/>
        <end position="57"/>
    </location>
</feature>
<accession>A0A3S0R4Y0</accession>